<evidence type="ECO:0000313" key="3">
    <source>
        <dbReference type="Proteomes" id="UP000307380"/>
    </source>
</evidence>
<keyword evidence="3" id="KW-1185">Reference proteome</keyword>
<comment type="caution">
    <text evidence="2">The sequence shown here is derived from an EMBL/GenBank/DDBJ whole genome shotgun (WGS) entry which is preliminary data.</text>
</comment>
<keyword evidence="1" id="KW-0812">Transmembrane</keyword>
<dbReference type="AlphaFoldDB" id="A0A4S4FPU2"/>
<sequence length="125" mass="13308">MSNKSRAATETHHETHGVLLADDRSTAWGWLSGLVVLVFVALPLSASFAFATHPDTKQLFAGRLSDATTGGYQAFWWIVTLLLLALPFIVGFGVARLSGRALSILAGAVAVLVILAIVLGQLFVF</sequence>
<protein>
    <submittedName>
        <fullName evidence="2">Uncharacterized protein</fullName>
    </submittedName>
</protein>
<organism evidence="2 3">
    <name type="scientific">Orlajensenia flava</name>
    <dbReference type="NCBI Taxonomy" id="2565934"/>
    <lineage>
        <taxon>Bacteria</taxon>
        <taxon>Bacillati</taxon>
        <taxon>Actinomycetota</taxon>
        <taxon>Actinomycetes</taxon>
        <taxon>Micrococcales</taxon>
        <taxon>Microbacteriaceae</taxon>
        <taxon>Orlajensenia</taxon>
    </lineage>
</organism>
<keyword evidence="1" id="KW-0472">Membrane</keyword>
<evidence type="ECO:0000256" key="1">
    <source>
        <dbReference type="SAM" id="Phobius"/>
    </source>
</evidence>
<dbReference type="EMBL" id="SSSN01000009">
    <property type="protein sequence ID" value="THG32570.1"/>
    <property type="molecule type" value="Genomic_DNA"/>
</dbReference>
<name>A0A4S4FPU2_9MICO</name>
<gene>
    <name evidence="2" type="ORF">E6C70_12515</name>
</gene>
<accession>A0A4S4FPU2</accession>
<evidence type="ECO:0000313" key="2">
    <source>
        <dbReference type="EMBL" id="THG32570.1"/>
    </source>
</evidence>
<dbReference type="OrthoDB" id="5070108at2"/>
<proteinExistence type="predicted"/>
<reference evidence="2 3" key="1">
    <citation type="submission" date="2019-04" db="EMBL/GenBank/DDBJ databases">
        <authorList>
            <person name="Jiang L."/>
        </authorList>
    </citation>
    <scope>NUCLEOTIDE SEQUENCE [LARGE SCALE GENOMIC DNA]</scope>
    <source>
        <strain evidence="2 3">YIM 131861</strain>
    </source>
</reference>
<keyword evidence="1" id="KW-1133">Transmembrane helix</keyword>
<feature type="transmembrane region" description="Helical" evidence="1">
    <location>
        <begin position="27"/>
        <end position="53"/>
    </location>
</feature>
<dbReference type="RefSeq" id="WP_136424872.1">
    <property type="nucleotide sequence ID" value="NZ_SSSN01000009.1"/>
</dbReference>
<feature type="transmembrane region" description="Helical" evidence="1">
    <location>
        <begin position="101"/>
        <end position="124"/>
    </location>
</feature>
<feature type="transmembrane region" description="Helical" evidence="1">
    <location>
        <begin position="74"/>
        <end position="95"/>
    </location>
</feature>
<dbReference type="Proteomes" id="UP000307380">
    <property type="component" value="Unassembled WGS sequence"/>
</dbReference>